<name>A0A1H3US36_9ACTN</name>
<dbReference type="Proteomes" id="UP000199632">
    <property type="component" value="Unassembled WGS sequence"/>
</dbReference>
<evidence type="ECO:0000313" key="2">
    <source>
        <dbReference type="EMBL" id="SDZ65202.1"/>
    </source>
</evidence>
<sequence length="224" mass="23921">MINTQTIVSGKLNPVYVGAISLAMVPPVLLMINLLPETAWPVDYSWASNNISDLGNVGCGFFDGREICSPMHLIFNIGMIVLGCLVGAGAVLARSAWGRGRRATLARSCVLLAAVGYVLVGVFPADVNLGMHLLAALLVMPIANIGLLASGFVRRDSAMWKARWTSRALGAAAFIASYLHFAGPWLGIGKGGMERIAVFTFLFWLGGIGVLLLRTARDSGRFDR</sequence>
<keyword evidence="3" id="KW-1185">Reference proteome</keyword>
<dbReference type="RefSeq" id="WP_090803889.1">
    <property type="nucleotide sequence ID" value="NZ_BOND01000029.1"/>
</dbReference>
<dbReference type="InterPro" id="IPR009339">
    <property type="entry name" value="DUF998"/>
</dbReference>
<evidence type="ECO:0000313" key="3">
    <source>
        <dbReference type="Proteomes" id="UP000199632"/>
    </source>
</evidence>
<feature type="transmembrane region" description="Helical" evidence="1">
    <location>
        <begin position="12"/>
        <end position="35"/>
    </location>
</feature>
<dbReference type="OrthoDB" id="5191116at2"/>
<feature type="transmembrane region" description="Helical" evidence="1">
    <location>
        <begin position="195"/>
        <end position="214"/>
    </location>
</feature>
<feature type="transmembrane region" description="Helical" evidence="1">
    <location>
        <begin position="164"/>
        <end position="183"/>
    </location>
</feature>
<gene>
    <name evidence="2" type="ORF">SAMN05421684_7959</name>
</gene>
<keyword evidence="1" id="KW-0812">Transmembrane</keyword>
<evidence type="ECO:0000256" key="1">
    <source>
        <dbReference type="SAM" id="Phobius"/>
    </source>
</evidence>
<keyword evidence="1" id="KW-0472">Membrane</keyword>
<keyword evidence="1" id="KW-1133">Transmembrane helix</keyword>
<dbReference type="Pfam" id="PF06197">
    <property type="entry name" value="DUF998"/>
    <property type="match status" value="1"/>
</dbReference>
<proteinExistence type="predicted"/>
<feature type="transmembrane region" description="Helical" evidence="1">
    <location>
        <begin position="105"/>
        <end position="125"/>
    </location>
</feature>
<reference evidence="3" key="1">
    <citation type="submission" date="2016-10" db="EMBL/GenBank/DDBJ databases">
        <authorList>
            <person name="Varghese N."/>
            <person name="Submissions S."/>
        </authorList>
    </citation>
    <scope>NUCLEOTIDE SEQUENCE [LARGE SCALE GENOMIC DNA]</scope>
    <source>
        <strain evidence="3">DSM 44718</strain>
    </source>
</reference>
<organism evidence="2 3">
    <name type="scientific">Asanoa ishikariensis</name>
    <dbReference type="NCBI Taxonomy" id="137265"/>
    <lineage>
        <taxon>Bacteria</taxon>
        <taxon>Bacillati</taxon>
        <taxon>Actinomycetota</taxon>
        <taxon>Actinomycetes</taxon>
        <taxon>Micromonosporales</taxon>
        <taxon>Micromonosporaceae</taxon>
        <taxon>Asanoa</taxon>
    </lineage>
</organism>
<feature type="transmembrane region" description="Helical" evidence="1">
    <location>
        <begin position="73"/>
        <end position="93"/>
    </location>
</feature>
<dbReference type="EMBL" id="FNQB01000005">
    <property type="protein sequence ID" value="SDZ65202.1"/>
    <property type="molecule type" value="Genomic_DNA"/>
</dbReference>
<dbReference type="STRING" id="137265.SAMN05421684_7959"/>
<dbReference type="AlphaFoldDB" id="A0A1H3US36"/>
<feature type="transmembrane region" description="Helical" evidence="1">
    <location>
        <begin position="131"/>
        <end position="152"/>
    </location>
</feature>
<protein>
    <submittedName>
        <fullName evidence="2">Hypothetical membrane protein</fullName>
    </submittedName>
</protein>
<accession>A0A1H3US36</accession>